<reference evidence="2 3" key="1">
    <citation type="submission" date="2018-07" db="EMBL/GenBank/DDBJ databases">
        <title>Corallincola holothuriorum sp. nov., a new facultative anaerobe isolated from sea cucumber Apostichopus japonicus.</title>
        <authorList>
            <person name="Xia H."/>
        </authorList>
    </citation>
    <scope>NUCLEOTIDE SEQUENCE [LARGE SCALE GENOMIC DNA]</scope>
    <source>
        <strain evidence="2 3">C4</strain>
    </source>
</reference>
<dbReference type="AlphaFoldDB" id="A0A368N4P8"/>
<comment type="caution">
    <text evidence="2">The sequence shown here is derived from an EMBL/GenBank/DDBJ whole genome shotgun (WGS) entry which is preliminary data.</text>
</comment>
<gene>
    <name evidence="2" type="ORF">DU002_15855</name>
</gene>
<keyword evidence="3" id="KW-1185">Reference proteome</keyword>
<feature type="chain" id="PRO_5016630121" description="SHOCT domain-containing protein" evidence="1">
    <location>
        <begin position="24"/>
        <end position="186"/>
    </location>
</feature>
<accession>A0A368N4P8</accession>
<dbReference type="RefSeq" id="WP_114339382.1">
    <property type="nucleotide sequence ID" value="NZ_QPID01000010.1"/>
</dbReference>
<organism evidence="2 3">
    <name type="scientific">Corallincola holothuriorum</name>
    <dbReference type="NCBI Taxonomy" id="2282215"/>
    <lineage>
        <taxon>Bacteria</taxon>
        <taxon>Pseudomonadati</taxon>
        <taxon>Pseudomonadota</taxon>
        <taxon>Gammaproteobacteria</taxon>
        <taxon>Alteromonadales</taxon>
        <taxon>Psychromonadaceae</taxon>
        <taxon>Corallincola</taxon>
    </lineage>
</organism>
<evidence type="ECO:0000313" key="2">
    <source>
        <dbReference type="EMBL" id="RCU45522.1"/>
    </source>
</evidence>
<sequence length="186" mass="21328">MSKQLKSALACVLFFAMSFSGQALEKTTSFYVGVDDATVEAVGEAIIYSLNYRGWVVDNRDDPRILSHLYKRGTEADLIIDYTERKVTIKTTAFRLQQSTDPMTIGQVTRNDYYPRGWISNIKKDVIRVLPRISAELAKKKEAEVVVVVDIKEELDELKKLFEQGLITKEVYDQMQLKLLEKRNVL</sequence>
<evidence type="ECO:0008006" key="4">
    <source>
        <dbReference type="Google" id="ProtNLM"/>
    </source>
</evidence>
<dbReference type="EMBL" id="QPID01000010">
    <property type="protein sequence ID" value="RCU45522.1"/>
    <property type="molecule type" value="Genomic_DNA"/>
</dbReference>
<name>A0A368N4P8_9GAMM</name>
<evidence type="ECO:0000313" key="3">
    <source>
        <dbReference type="Proteomes" id="UP000252558"/>
    </source>
</evidence>
<proteinExistence type="predicted"/>
<keyword evidence="1" id="KW-0732">Signal</keyword>
<evidence type="ECO:0000256" key="1">
    <source>
        <dbReference type="SAM" id="SignalP"/>
    </source>
</evidence>
<dbReference type="Proteomes" id="UP000252558">
    <property type="component" value="Unassembled WGS sequence"/>
</dbReference>
<protein>
    <recommendedName>
        <fullName evidence="4">SHOCT domain-containing protein</fullName>
    </recommendedName>
</protein>
<feature type="signal peptide" evidence="1">
    <location>
        <begin position="1"/>
        <end position="23"/>
    </location>
</feature>